<dbReference type="KEGG" id="ccm:Ccan_12480"/>
<keyword evidence="2" id="KW-1185">Reference proteome</keyword>
<evidence type="ECO:0000313" key="2">
    <source>
        <dbReference type="Proteomes" id="UP000008895"/>
    </source>
</evidence>
<accession>F9YPL8</accession>
<sequence length="43" mass="5014">MLCSGEQKMLPIGRIKVSFEKERKNFPKSLSFVFVQNNRISII</sequence>
<gene>
    <name evidence="1" type="ordered locus">Ccan_12480</name>
</gene>
<proteinExistence type="predicted"/>
<dbReference type="HOGENOM" id="CLU_3231177_0_0_10"/>
<organism evidence="1 2">
    <name type="scientific">Capnocytophaga canimorsus (strain 5)</name>
    <dbReference type="NCBI Taxonomy" id="860228"/>
    <lineage>
        <taxon>Bacteria</taxon>
        <taxon>Pseudomonadati</taxon>
        <taxon>Bacteroidota</taxon>
        <taxon>Flavobacteriia</taxon>
        <taxon>Flavobacteriales</taxon>
        <taxon>Flavobacteriaceae</taxon>
        <taxon>Capnocytophaga</taxon>
    </lineage>
</organism>
<dbReference type="AlphaFoldDB" id="F9YPL8"/>
<name>F9YPL8_CAPCC</name>
<evidence type="ECO:0000313" key="1">
    <source>
        <dbReference type="EMBL" id="AEK23364.1"/>
    </source>
</evidence>
<protein>
    <submittedName>
        <fullName evidence="1">Uncharacterized protein</fullName>
    </submittedName>
</protein>
<dbReference type="STRING" id="860228.Ccan_12480"/>
<dbReference type="EMBL" id="CP002113">
    <property type="protein sequence ID" value="AEK23364.1"/>
    <property type="molecule type" value="Genomic_DNA"/>
</dbReference>
<reference evidence="1 2" key="1">
    <citation type="journal article" date="2011" name="J. Bacteriol.">
        <title>Complete genome sequence of the dog commensal and human pathogen Capnocytophaga canimorsus strain 5.</title>
        <authorList>
            <person name="Manfredi P."/>
            <person name="Pagni M."/>
            <person name="Cornelis G.R."/>
        </authorList>
    </citation>
    <scope>NUCLEOTIDE SEQUENCE [LARGE SCALE GENOMIC DNA]</scope>
    <source>
        <strain evidence="2">5</strain>
    </source>
</reference>
<dbReference type="Proteomes" id="UP000008895">
    <property type="component" value="Chromosome"/>
</dbReference>